<reference evidence="2 3" key="1">
    <citation type="submission" date="2021-06" db="EMBL/GenBank/DDBJ databases">
        <title>Caerostris extrusa draft genome.</title>
        <authorList>
            <person name="Kono N."/>
            <person name="Arakawa K."/>
        </authorList>
    </citation>
    <scope>NUCLEOTIDE SEQUENCE [LARGE SCALE GENOMIC DNA]</scope>
</reference>
<proteinExistence type="predicted"/>
<keyword evidence="3" id="KW-1185">Reference proteome</keyword>
<evidence type="ECO:0000256" key="1">
    <source>
        <dbReference type="SAM" id="MobiDB-lite"/>
    </source>
</evidence>
<comment type="caution">
    <text evidence="2">The sequence shown here is derived from an EMBL/GenBank/DDBJ whole genome shotgun (WGS) entry which is preliminary data.</text>
</comment>
<feature type="compositionally biased region" description="Polar residues" evidence="1">
    <location>
        <begin position="61"/>
        <end position="73"/>
    </location>
</feature>
<feature type="non-terminal residue" evidence="2">
    <location>
        <position position="73"/>
    </location>
</feature>
<evidence type="ECO:0000313" key="3">
    <source>
        <dbReference type="Proteomes" id="UP001054945"/>
    </source>
</evidence>
<feature type="compositionally biased region" description="Basic and acidic residues" evidence="1">
    <location>
        <begin position="43"/>
        <end position="60"/>
    </location>
</feature>
<organism evidence="2 3">
    <name type="scientific">Caerostris extrusa</name>
    <name type="common">Bark spider</name>
    <name type="synonym">Caerostris bankana</name>
    <dbReference type="NCBI Taxonomy" id="172846"/>
    <lineage>
        <taxon>Eukaryota</taxon>
        <taxon>Metazoa</taxon>
        <taxon>Ecdysozoa</taxon>
        <taxon>Arthropoda</taxon>
        <taxon>Chelicerata</taxon>
        <taxon>Arachnida</taxon>
        <taxon>Araneae</taxon>
        <taxon>Araneomorphae</taxon>
        <taxon>Entelegynae</taxon>
        <taxon>Araneoidea</taxon>
        <taxon>Araneidae</taxon>
        <taxon>Caerostris</taxon>
    </lineage>
</organism>
<dbReference type="AlphaFoldDB" id="A0AAV4RGW0"/>
<dbReference type="EMBL" id="BPLR01007928">
    <property type="protein sequence ID" value="GIY20725.1"/>
    <property type="molecule type" value="Genomic_DNA"/>
</dbReference>
<evidence type="ECO:0000313" key="2">
    <source>
        <dbReference type="EMBL" id="GIY20725.1"/>
    </source>
</evidence>
<sequence length="73" mass="8099">MLVNASTIEEAKALRAAFCDNDETGDEIENCFGQLKKMEVPEEPRKCCPSVGDRKTDQKSETGIATTQQKLYS</sequence>
<gene>
    <name evidence="2" type="ORF">CEXT_220461</name>
</gene>
<name>A0AAV4RGW0_CAEEX</name>
<dbReference type="Proteomes" id="UP001054945">
    <property type="component" value="Unassembled WGS sequence"/>
</dbReference>
<accession>A0AAV4RGW0</accession>
<feature type="region of interest" description="Disordered" evidence="1">
    <location>
        <begin position="43"/>
        <end position="73"/>
    </location>
</feature>
<protein>
    <submittedName>
        <fullName evidence="2">Uncharacterized protein</fullName>
    </submittedName>
</protein>